<gene>
    <name evidence="2" type="ORF">K466DRAFT_607634</name>
</gene>
<evidence type="ECO:0000256" key="1">
    <source>
        <dbReference type="SAM" id="MobiDB-lite"/>
    </source>
</evidence>
<sequence>MAFAGSLTNPRDNLPLFHPLVDALGEPSQASTDYFAYFSPPPNIEDPPHTTEHRLLGAAALEGAPMLAEEALDVNPNSAVPTRFYYGSASIRARPTLNMLDELDDAAGSQLRRRQQQRAQQQPTSRTTGLWEPRTPGAA</sequence>
<organism evidence="2 3">
    <name type="scientific">Polyporus arcularius HHB13444</name>
    <dbReference type="NCBI Taxonomy" id="1314778"/>
    <lineage>
        <taxon>Eukaryota</taxon>
        <taxon>Fungi</taxon>
        <taxon>Dikarya</taxon>
        <taxon>Basidiomycota</taxon>
        <taxon>Agaricomycotina</taxon>
        <taxon>Agaricomycetes</taxon>
        <taxon>Polyporales</taxon>
        <taxon>Polyporaceae</taxon>
        <taxon>Polyporus</taxon>
    </lineage>
</organism>
<protein>
    <submittedName>
        <fullName evidence="2">Uncharacterized protein</fullName>
    </submittedName>
</protein>
<dbReference type="Proteomes" id="UP000308197">
    <property type="component" value="Unassembled WGS sequence"/>
</dbReference>
<dbReference type="EMBL" id="ML213094">
    <property type="protein sequence ID" value="TFK77838.1"/>
    <property type="molecule type" value="Genomic_DNA"/>
</dbReference>
<proteinExistence type="predicted"/>
<keyword evidence="3" id="KW-1185">Reference proteome</keyword>
<reference evidence="2 3" key="1">
    <citation type="journal article" date="2019" name="Nat. Ecol. Evol.">
        <title>Megaphylogeny resolves global patterns of mushroom evolution.</title>
        <authorList>
            <person name="Varga T."/>
            <person name="Krizsan K."/>
            <person name="Foldi C."/>
            <person name="Dima B."/>
            <person name="Sanchez-Garcia M."/>
            <person name="Sanchez-Ramirez S."/>
            <person name="Szollosi G.J."/>
            <person name="Szarkandi J.G."/>
            <person name="Papp V."/>
            <person name="Albert L."/>
            <person name="Andreopoulos W."/>
            <person name="Angelini C."/>
            <person name="Antonin V."/>
            <person name="Barry K.W."/>
            <person name="Bougher N.L."/>
            <person name="Buchanan P."/>
            <person name="Buyck B."/>
            <person name="Bense V."/>
            <person name="Catcheside P."/>
            <person name="Chovatia M."/>
            <person name="Cooper J."/>
            <person name="Damon W."/>
            <person name="Desjardin D."/>
            <person name="Finy P."/>
            <person name="Geml J."/>
            <person name="Haridas S."/>
            <person name="Hughes K."/>
            <person name="Justo A."/>
            <person name="Karasinski D."/>
            <person name="Kautmanova I."/>
            <person name="Kiss B."/>
            <person name="Kocsube S."/>
            <person name="Kotiranta H."/>
            <person name="LaButti K.M."/>
            <person name="Lechner B.E."/>
            <person name="Liimatainen K."/>
            <person name="Lipzen A."/>
            <person name="Lukacs Z."/>
            <person name="Mihaltcheva S."/>
            <person name="Morgado L.N."/>
            <person name="Niskanen T."/>
            <person name="Noordeloos M.E."/>
            <person name="Ohm R.A."/>
            <person name="Ortiz-Santana B."/>
            <person name="Ovrebo C."/>
            <person name="Racz N."/>
            <person name="Riley R."/>
            <person name="Savchenko A."/>
            <person name="Shiryaev A."/>
            <person name="Soop K."/>
            <person name="Spirin V."/>
            <person name="Szebenyi C."/>
            <person name="Tomsovsky M."/>
            <person name="Tulloss R.E."/>
            <person name="Uehling J."/>
            <person name="Grigoriev I.V."/>
            <person name="Vagvolgyi C."/>
            <person name="Papp T."/>
            <person name="Martin F.M."/>
            <person name="Miettinen O."/>
            <person name="Hibbett D.S."/>
            <person name="Nagy L.G."/>
        </authorList>
    </citation>
    <scope>NUCLEOTIDE SEQUENCE [LARGE SCALE GENOMIC DNA]</scope>
    <source>
        <strain evidence="2 3">HHB13444</strain>
    </source>
</reference>
<evidence type="ECO:0000313" key="2">
    <source>
        <dbReference type="EMBL" id="TFK77838.1"/>
    </source>
</evidence>
<dbReference type="InParanoid" id="A0A5C3NNH5"/>
<evidence type="ECO:0000313" key="3">
    <source>
        <dbReference type="Proteomes" id="UP000308197"/>
    </source>
</evidence>
<dbReference type="AlphaFoldDB" id="A0A5C3NNH5"/>
<name>A0A5C3NNH5_9APHY</name>
<feature type="region of interest" description="Disordered" evidence="1">
    <location>
        <begin position="103"/>
        <end position="139"/>
    </location>
</feature>
<accession>A0A5C3NNH5</accession>